<protein>
    <recommendedName>
        <fullName evidence="5">ceramide glucosyltransferase</fullName>
        <ecNumber evidence="5">2.4.1.80</ecNumber>
    </recommendedName>
</protein>
<dbReference type="InterPro" id="IPR029044">
    <property type="entry name" value="Nucleotide-diphossugar_trans"/>
</dbReference>
<evidence type="ECO:0000256" key="2">
    <source>
        <dbReference type="ARBA" id="ARBA00004760"/>
    </source>
</evidence>
<dbReference type="GO" id="GO:0006679">
    <property type="term" value="P:glucosylceramide biosynthetic process"/>
    <property type="evidence" value="ECO:0007669"/>
    <property type="project" value="TreeGrafter"/>
</dbReference>
<dbReference type="SUPFAM" id="SSF53448">
    <property type="entry name" value="Nucleotide-diphospho-sugar transferases"/>
    <property type="match status" value="1"/>
</dbReference>
<comment type="subcellular location">
    <subcellularLocation>
        <location evidence="1">Membrane</location>
        <topology evidence="1">Multi-pass membrane protein</topology>
    </subcellularLocation>
</comment>
<organism evidence="13">
    <name type="scientific">Spironucleus salmonicida</name>
    <dbReference type="NCBI Taxonomy" id="348837"/>
    <lineage>
        <taxon>Eukaryota</taxon>
        <taxon>Metamonada</taxon>
        <taxon>Diplomonadida</taxon>
        <taxon>Hexamitidae</taxon>
        <taxon>Hexamitinae</taxon>
        <taxon>Spironucleus</taxon>
    </lineage>
</organism>
<comment type="pathway">
    <text evidence="3">Sphingolipid metabolism.</text>
</comment>
<evidence type="ECO:0000256" key="1">
    <source>
        <dbReference type="ARBA" id="ARBA00004141"/>
    </source>
</evidence>
<gene>
    <name evidence="13" type="ORF">SS50377_10938</name>
    <name evidence="14" type="ORF">SS50377_27843</name>
</gene>
<evidence type="ECO:0000313" key="15">
    <source>
        <dbReference type="Proteomes" id="UP000018208"/>
    </source>
</evidence>
<dbReference type="GO" id="GO:0016020">
    <property type="term" value="C:membrane"/>
    <property type="evidence" value="ECO:0007669"/>
    <property type="project" value="UniProtKB-SubCell"/>
</dbReference>
<dbReference type="InterPro" id="IPR025993">
    <property type="entry name" value="Ceramide_glucosylTrfase"/>
</dbReference>
<dbReference type="Gene3D" id="3.90.550.10">
    <property type="entry name" value="Spore Coat Polysaccharide Biosynthesis Protein SpsA, Chain A"/>
    <property type="match status" value="1"/>
</dbReference>
<evidence type="ECO:0000256" key="7">
    <source>
        <dbReference type="ARBA" id="ARBA00022679"/>
    </source>
</evidence>
<evidence type="ECO:0000256" key="12">
    <source>
        <dbReference type="SAM" id="SignalP"/>
    </source>
</evidence>
<keyword evidence="10 11" id="KW-0472">Membrane</keyword>
<evidence type="ECO:0000256" key="8">
    <source>
        <dbReference type="ARBA" id="ARBA00022692"/>
    </source>
</evidence>
<comment type="pathway">
    <text evidence="2">Lipid metabolism; sphingolipid metabolism.</text>
</comment>
<dbReference type="PANTHER" id="PTHR12726">
    <property type="entry name" value="CERAMIDE GLUCOSYLTRANSFERASE"/>
    <property type="match status" value="1"/>
</dbReference>
<keyword evidence="7 13" id="KW-0808">Transferase</keyword>
<evidence type="ECO:0000256" key="11">
    <source>
        <dbReference type="SAM" id="Phobius"/>
    </source>
</evidence>
<feature type="transmembrane region" description="Helical" evidence="11">
    <location>
        <begin position="322"/>
        <end position="343"/>
    </location>
</feature>
<keyword evidence="8 11" id="KW-0812">Transmembrane</keyword>
<dbReference type="EC" id="2.4.1.80" evidence="5"/>
<evidence type="ECO:0000256" key="4">
    <source>
        <dbReference type="ARBA" id="ARBA00006739"/>
    </source>
</evidence>
<accession>V6LW38</accession>
<evidence type="ECO:0000313" key="13">
    <source>
        <dbReference type="EMBL" id="EST48842.1"/>
    </source>
</evidence>
<comment type="similarity">
    <text evidence="4">Belongs to the glycosyltransferase 2 family.</text>
</comment>
<keyword evidence="15" id="KW-1185">Reference proteome</keyword>
<dbReference type="EMBL" id="KI545975">
    <property type="protein sequence ID" value="EST48842.1"/>
    <property type="molecule type" value="Genomic_DNA"/>
</dbReference>
<proteinExistence type="inferred from homology"/>
<reference evidence="14" key="2">
    <citation type="submission" date="2020-12" db="EMBL/GenBank/DDBJ databases">
        <title>New Spironucleus salmonicida genome in near-complete chromosomes.</title>
        <authorList>
            <person name="Xu F."/>
            <person name="Kurt Z."/>
            <person name="Jimenez-Gonzalez A."/>
            <person name="Astvaldsson A."/>
            <person name="Andersson J.O."/>
            <person name="Svard S.G."/>
        </authorList>
    </citation>
    <scope>NUCLEOTIDE SEQUENCE</scope>
    <source>
        <strain evidence="14">ATCC 50377</strain>
    </source>
</reference>
<dbReference type="VEuPathDB" id="GiardiaDB:SS50377_27843"/>
<dbReference type="UniPathway" id="UPA00222"/>
<feature type="transmembrane region" description="Helical" evidence="11">
    <location>
        <begin position="355"/>
        <end position="375"/>
    </location>
</feature>
<feature type="signal peptide" evidence="12">
    <location>
        <begin position="1"/>
        <end position="22"/>
    </location>
</feature>
<feature type="chain" id="PRO_5004749221" description="ceramide glucosyltransferase" evidence="12">
    <location>
        <begin position="23"/>
        <end position="440"/>
    </location>
</feature>
<dbReference type="GO" id="GO:0008120">
    <property type="term" value="F:ceramide glucosyltransferase activity"/>
    <property type="evidence" value="ECO:0007669"/>
    <property type="project" value="UniProtKB-EC"/>
</dbReference>
<dbReference type="AlphaFoldDB" id="V6LW38"/>
<dbReference type="PANTHER" id="PTHR12726:SF0">
    <property type="entry name" value="CERAMIDE GLUCOSYLTRANSFERASE"/>
    <property type="match status" value="1"/>
</dbReference>
<feature type="transmembrane region" description="Helical" evidence="11">
    <location>
        <begin position="395"/>
        <end position="413"/>
    </location>
</feature>
<name>V6LW38_9EUKA</name>
<dbReference type="Proteomes" id="UP000018208">
    <property type="component" value="Unassembled WGS sequence"/>
</dbReference>
<evidence type="ECO:0000313" key="14">
    <source>
        <dbReference type="EMBL" id="KAH0569871.1"/>
    </source>
</evidence>
<evidence type="ECO:0000256" key="9">
    <source>
        <dbReference type="ARBA" id="ARBA00022989"/>
    </source>
</evidence>
<keyword evidence="12" id="KW-0732">Signal</keyword>
<keyword evidence="6" id="KW-0328">Glycosyltransferase</keyword>
<reference evidence="13 14" key="1">
    <citation type="journal article" date="2014" name="PLoS Genet.">
        <title>The Genome of Spironucleus salmonicida Highlights a Fish Pathogen Adapted to Fluctuating Environments.</title>
        <authorList>
            <person name="Xu F."/>
            <person name="Jerlstrom-Hultqvist J."/>
            <person name="Einarsson E."/>
            <person name="Astvaldsson A."/>
            <person name="Svard S.G."/>
            <person name="Andersson J.O."/>
        </authorList>
    </citation>
    <scope>NUCLEOTIDE SEQUENCE</scope>
    <source>
        <strain evidence="14">ATCC 50377</strain>
    </source>
</reference>
<keyword evidence="9 11" id="KW-1133">Transmembrane helix</keyword>
<sequence>MLPLCTLAAALVFGQLFRRLGARFRPFGGQKSHAPLQFLAASDAQNAEISSILLPCTGRYDQPAQALKWLAILAARLPKQVMFLVESASDPALGHIFQFLVGIGLEATCEIQRCGGQNCDQNGQLLSEGENWPFPASTVQIVISGTSYDKSQKIHGLLAALPLAGGVNLVVLDDDVLVQAQLLPNLVNSLKQSDITTGYSVEYPINNRNYWSLMICAYRAINLISFSGPQPPFLWGGMFAITRAKFDEFEVEKLYQDHCYSEDMSLSFLARQRGLSIGTNSGLLASNQVADVSFMQYANYTKRQLYVLTMYTNKAHFIQNTLMLMGIALGGLFVNCILGFAVFQVCSVELLYQHYYMVIYIVCIFWVGKSVNVAISGCLAQLGQSVELGDFRMGLAMVAHLALLPVFVLQVVCTRRIQWGRSIFERRDGRVFRVFKDLSE</sequence>
<evidence type="ECO:0000256" key="5">
    <source>
        <dbReference type="ARBA" id="ARBA00012699"/>
    </source>
</evidence>
<evidence type="ECO:0000256" key="10">
    <source>
        <dbReference type="ARBA" id="ARBA00023136"/>
    </source>
</evidence>
<dbReference type="EMBL" id="AUWU02000008">
    <property type="protein sequence ID" value="KAH0569871.1"/>
    <property type="molecule type" value="Genomic_DNA"/>
</dbReference>
<evidence type="ECO:0000256" key="3">
    <source>
        <dbReference type="ARBA" id="ARBA00004991"/>
    </source>
</evidence>
<evidence type="ECO:0000256" key="6">
    <source>
        <dbReference type="ARBA" id="ARBA00022676"/>
    </source>
</evidence>